<keyword evidence="4 10" id="KW-0479">Metal-binding</keyword>
<dbReference type="PANTHER" id="PTHR14217">
    <property type="entry name" value="INOSITOL-TETRAKISPHOSPHATE 1-KINASE"/>
    <property type="match status" value="1"/>
</dbReference>
<organism evidence="12 13">
    <name type="scientific">Phascolomyces articulosus</name>
    <dbReference type="NCBI Taxonomy" id="60185"/>
    <lineage>
        <taxon>Eukaryota</taxon>
        <taxon>Fungi</taxon>
        <taxon>Fungi incertae sedis</taxon>
        <taxon>Mucoromycota</taxon>
        <taxon>Mucoromycotina</taxon>
        <taxon>Mucoromycetes</taxon>
        <taxon>Mucorales</taxon>
        <taxon>Lichtheimiaceae</taxon>
        <taxon>Phascolomyces</taxon>
    </lineage>
</organism>
<comment type="similarity">
    <text evidence="1">Belongs to the ITPK1 family.</text>
</comment>
<dbReference type="InterPro" id="IPR040464">
    <property type="entry name" value="InsP(3)kin_ATP-grasp"/>
</dbReference>
<evidence type="ECO:0000256" key="8">
    <source>
        <dbReference type="ARBA" id="ARBA00022842"/>
    </source>
</evidence>
<feature type="domain" description="Inositol 1,3,4-trisphosphate 5/6-kinase ATP-grasp" evidence="11">
    <location>
        <begin position="82"/>
        <end position="281"/>
    </location>
</feature>
<keyword evidence="7 9" id="KW-0067">ATP-binding</keyword>
<keyword evidence="3" id="KW-0808">Transferase</keyword>
<evidence type="ECO:0000313" key="12">
    <source>
        <dbReference type="EMBL" id="KAI9266750.1"/>
    </source>
</evidence>
<dbReference type="PANTHER" id="PTHR14217:SF1">
    <property type="entry name" value="INOSITOL-TETRAKISPHOSPHATE 1-KINASE"/>
    <property type="match status" value="1"/>
</dbReference>
<dbReference type="GO" id="GO:0000287">
    <property type="term" value="F:magnesium ion binding"/>
    <property type="evidence" value="ECO:0007669"/>
    <property type="project" value="InterPro"/>
</dbReference>
<feature type="binding site" evidence="10">
    <location>
        <position position="245"/>
    </location>
    <ligand>
        <name>Mg(2+)</name>
        <dbReference type="ChEBI" id="CHEBI:18420"/>
        <label>1</label>
    </ligand>
</feature>
<dbReference type="AlphaFoldDB" id="A0AAD5PFM5"/>
<gene>
    <name evidence="12" type="ORF">BDA99DRAFT_32473</name>
</gene>
<keyword evidence="5 9" id="KW-0547">Nucleotide-binding</keyword>
<name>A0AAD5PFM5_9FUNG</name>
<dbReference type="InterPro" id="IPR008656">
    <property type="entry name" value="Inositol_tetrakis-P_1-kinase"/>
</dbReference>
<comment type="cofactor">
    <cofactor evidence="10">
        <name>Mg(2+)</name>
        <dbReference type="ChEBI" id="CHEBI:18420"/>
    </cofactor>
    <text evidence="10">Binds 2 magnesium ions per subunit.</text>
</comment>
<feature type="binding site" evidence="9">
    <location>
        <position position="262"/>
    </location>
    <ligand>
        <name>1D-myo-inositol 1,3,4-trisphosphate</name>
        <dbReference type="ChEBI" id="CHEBI:58414"/>
    </ligand>
</feature>
<feature type="binding site" evidence="9">
    <location>
        <position position="60"/>
    </location>
    <ligand>
        <name>ATP</name>
        <dbReference type="ChEBI" id="CHEBI:30616"/>
    </ligand>
</feature>
<reference evidence="12" key="2">
    <citation type="submission" date="2023-02" db="EMBL/GenBank/DDBJ databases">
        <authorList>
            <consortium name="DOE Joint Genome Institute"/>
            <person name="Mondo S.J."/>
            <person name="Chang Y."/>
            <person name="Wang Y."/>
            <person name="Ahrendt S."/>
            <person name="Andreopoulos W."/>
            <person name="Barry K."/>
            <person name="Beard J."/>
            <person name="Benny G.L."/>
            <person name="Blankenship S."/>
            <person name="Bonito G."/>
            <person name="Cuomo C."/>
            <person name="Desiro A."/>
            <person name="Gervers K.A."/>
            <person name="Hundley H."/>
            <person name="Kuo A."/>
            <person name="LaButti K."/>
            <person name="Lang B.F."/>
            <person name="Lipzen A."/>
            <person name="O'Donnell K."/>
            <person name="Pangilinan J."/>
            <person name="Reynolds N."/>
            <person name="Sandor L."/>
            <person name="Smith M.W."/>
            <person name="Tsang A."/>
            <person name="Grigoriev I.V."/>
            <person name="Stajich J.E."/>
            <person name="Spatafora J.W."/>
        </authorList>
    </citation>
    <scope>NUCLEOTIDE SEQUENCE</scope>
    <source>
        <strain evidence="12">RSA 2281</strain>
    </source>
</reference>
<dbReference type="SUPFAM" id="SSF56059">
    <property type="entry name" value="Glutathione synthetase ATP-binding domain-like"/>
    <property type="match status" value="1"/>
</dbReference>
<comment type="caution">
    <text evidence="12">The sequence shown here is derived from an EMBL/GenBank/DDBJ whole genome shotgun (WGS) entry which is preliminary data.</text>
</comment>
<feature type="binding site" evidence="9">
    <location>
        <position position="205"/>
    </location>
    <ligand>
        <name>ATP</name>
        <dbReference type="ChEBI" id="CHEBI:30616"/>
    </ligand>
</feature>
<keyword evidence="13" id="KW-1185">Reference proteome</keyword>
<feature type="binding site" evidence="9">
    <location>
        <begin position="145"/>
        <end position="156"/>
    </location>
    <ligand>
        <name>ATP</name>
        <dbReference type="ChEBI" id="CHEBI:30616"/>
    </ligand>
</feature>
<evidence type="ECO:0000259" key="11">
    <source>
        <dbReference type="Pfam" id="PF05770"/>
    </source>
</evidence>
<feature type="binding site" evidence="10">
    <location>
        <position position="260"/>
    </location>
    <ligand>
        <name>Mg(2+)</name>
        <dbReference type="ChEBI" id="CHEBI:18420"/>
        <label>2</label>
    </ligand>
</feature>
<evidence type="ECO:0000256" key="9">
    <source>
        <dbReference type="PIRSR" id="PIRSR038186-1"/>
    </source>
</evidence>
<evidence type="ECO:0000256" key="5">
    <source>
        <dbReference type="ARBA" id="ARBA00022741"/>
    </source>
</evidence>
<keyword evidence="6" id="KW-0418">Kinase</keyword>
<evidence type="ECO:0000256" key="1">
    <source>
        <dbReference type="ARBA" id="ARBA00009601"/>
    </source>
</evidence>
<feature type="binding site" evidence="9">
    <location>
        <position position="156"/>
    </location>
    <ligand>
        <name>1D-myo-inositol 1,3,4-trisphosphate</name>
        <dbReference type="ChEBI" id="CHEBI:58414"/>
    </ligand>
</feature>
<evidence type="ECO:0000256" key="2">
    <source>
        <dbReference type="ARBA" id="ARBA00012017"/>
    </source>
</evidence>
<dbReference type="Pfam" id="PF05770">
    <property type="entry name" value="Ins134_P3_kin"/>
    <property type="match status" value="1"/>
</dbReference>
<evidence type="ECO:0000256" key="7">
    <source>
        <dbReference type="ARBA" id="ARBA00022840"/>
    </source>
</evidence>
<feature type="binding site" evidence="10">
    <location>
        <position position="262"/>
    </location>
    <ligand>
        <name>Mg(2+)</name>
        <dbReference type="ChEBI" id="CHEBI:18420"/>
        <label>2</label>
    </ligand>
</feature>
<dbReference type="GO" id="GO:0005737">
    <property type="term" value="C:cytoplasm"/>
    <property type="evidence" value="ECO:0007669"/>
    <property type="project" value="TreeGrafter"/>
</dbReference>
<evidence type="ECO:0000256" key="3">
    <source>
        <dbReference type="ARBA" id="ARBA00022679"/>
    </source>
</evidence>
<dbReference type="GO" id="GO:0032957">
    <property type="term" value="P:inositol trisphosphate metabolic process"/>
    <property type="evidence" value="ECO:0007669"/>
    <property type="project" value="InterPro"/>
</dbReference>
<evidence type="ECO:0000313" key="13">
    <source>
        <dbReference type="Proteomes" id="UP001209540"/>
    </source>
</evidence>
<accession>A0AAD5PFM5</accession>
<dbReference type="Proteomes" id="UP001209540">
    <property type="component" value="Unassembled WGS sequence"/>
</dbReference>
<dbReference type="Gene3D" id="3.30.470.20">
    <property type="entry name" value="ATP-grasp fold, B domain"/>
    <property type="match status" value="1"/>
</dbReference>
<reference evidence="12" key="1">
    <citation type="journal article" date="2022" name="IScience">
        <title>Evolution of zygomycete secretomes and the origins of terrestrial fungal ecologies.</title>
        <authorList>
            <person name="Chang Y."/>
            <person name="Wang Y."/>
            <person name="Mondo S."/>
            <person name="Ahrendt S."/>
            <person name="Andreopoulos W."/>
            <person name="Barry K."/>
            <person name="Beard J."/>
            <person name="Benny G.L."/>
            <person name="Blankenship S."/>
            <person name="Bonito G."/>
            <person name="Cuomo C."/>
            <person name="Desiro A."/>
            <person name="Gervers K.A."/>
            <person name="Hundley H."/>
            <person name="Kuo A."/>
            <person name="LaButti K."/>
            <person name="Lang B.F."/>
            <person name="Lipzen A."/>
            <person name="O'Donnell K."/>
            <person name="Pangilinan J."/>
            <person name="Reynolds N."/>
            <person name="Sandor L."/>
            <person name="Smith M.E."/>
            <person name="Tsang A."/>
            <person name="Grigoriev I.V."/>
            <person name="Stajich J.E."/>
            <person name="Spatafora J.W."/>
        </authorList>
    </citation>
    <scope>NUCLEOTIDE SEQUENCE</scope>
    <source>
        <strain evidence="12">RSA 2281</strain>
    </source>
</reference>
<evidence type="ECO:0000256" key="4">
    <source>
        <dbReference type="ARBA" id="ARBA00022723"/>
    </source>
</evidence>
<evidence type="ECO:0000256" key="6">
    <source>
        <dbReference type="ARBA" id="ARBA00022777"/>
    </source>
</evidence>
<dbReference type="GO" id="GO:0047325">
    <property type="term" value="F:inositol-3,4,5,6-tetrakisphosphate 1-kinase activity"/>
    <property type="evidence" value="ECO:0007669"/>
    <property type="project" value="InterPro"/>
</dbReference>
<feature type="binding site" evidence="9">
    <location>
        <position position="266"/>
    </location>
    <ligand>
        <name>1D-myo-inositol 1,3,4-trisphosphate</name>
        <dbReference type="ChEBI" id="CHEBI:58414"/>
    </ligand>
</feature>
<dbReference type="PIRSF" id="PIRSF038186">
    <property type="entry name" value="ITPK"/>
    <property type="match status" value="1"/>
</dbReference>
<dbReference type="GO" id="GO:0052725">
    <property type="term" value="F:inositol-1,3,4-trisphosphate 6-kinase activity"/>
    <property type="evidence" value="ECO:0007669"/>
    <property type="project" value="InterPro"/>
</dbReference>
<feature type="binding site" evidence="9">
    <location>
        <position position="107"/>
    </location>
    <ligand>
        <name>ATP</name>
        <dbReference type="ChEBI" id="CHEBI:30616"/>
    </ligand>
</feature>
<dbReference type="EC" id="2.7.1.159" evidence="2"/>
<protein>
    <recommendedName>
        <fullName evidence="2">inositol-1,3,4-trisphosphate 5/6-kinase</fullName>
        <ecNumber evidence="2">2.7.1.159</ecNumber>
    </recommendedName>
</protein>
<dbReference type="EMBL" id="JAIXMP010000010">
    <property type="protein sequence ID" value="KAI9266750.1"/>
    <property type="molecule type" value="Genomic_DNA"/>
</dbReference>
<feature type="binding site" evidence="10">
    <location>
        <position position="260"/>
    </location>
    <ligand>
        <name>Mg(2+)</name>
        <dbReference type="ChEBI" id="CHEBI:18420"/>
        <label>1</label>
    </ligand>
</feature>
<keyword evidence="8 10" id="KW-0460">Magnesium</keyword>
<dbReference type="GO" id="GO:0052726">
    <property type="term" value="F:inositol-1,3,4-trisphosphate 5-kinase activity"/>
    <property type="evidence" value="ECO:0007669"/>
    <property type="project" value="InterPro"/>
</dbReference>
<evidence type="ECO:0000256" key="10">
    <source>
        <dbReference type="PIRSR" id="PIRSR038186-2"/>
    </source>
</evidence>
<proteinExistence type="inferred from homology"/>
<sequence length="287" mass="32842">MLDHLPFDLLVHKMSDVHGNMLKGNNDAKVQFERFLNFCIKNPQIRVLDPWQNVQVLLNRKATYDLCVHASETTPVRDLFQVPKAVYLNTIQDAKHQGILLFPSVCKRQKACGTGESHHMVLVQSKEALPQLESYFHPNEPVVFQEFIPHDGALVKVYVADGQLFTYVRPSFKNNFGDCAFFDSQTMPKAFDDPSLGTTEKRQPSIVNTDISIKKKLEACIDHERLQTIAHHLQKQLGVTMYGFDVLLKSGSMDAYYVVDVNYFPSFKEVKDFHIIYTNILNQHVTP</sequence>
<feature type="binding site" evidence="9">
    <location>
        <position position="118"/>
    </location>
    <ligand>
        <name>1D-myo-inositol 1,3,4-trisphosphate</name>
        <dbReference type="ChEBI" id="CHEBI:58414"/>
    </ligand>
</feature>
<dbReference type="GO" id="GO:0005524">
    <property type="term" value="F:ATP binding"/>
    <property type="evidence" value="ECO:0007669"/>
    <property type="project" value="UniProtKB-KW"/>
</dbReference>